<feature type="region of interest" description="Disordered" evidence="1">
    <location>
        <begin position="358"/>
        <end position="379"/>
    </location>
</feature>
<evidence type="ECO:0000313" key="3">
    <source>
        <dbReference type="Proteomes" id="UP000292702"/>
    </source>
</evidence>
<protein>
    <submittedName>
        <fullName evidence="2">Uncharacterized protein</fullName>
    </submittedName>
</protein>
<sequence length="704" mass="79205">MAAMTLLVSETPWSDLFTVATDFAGTLTYKDAKVAACSNDGKYIITTPNALTVPEPIIGLIEVRRRSDGKFGDHDPLVHPQLFCPHMPWLAAIPLRPDDELDPISIMWREVAERDFVTTIQASGLGMLLASFRALLKKPMLALLDRINELRCCPSLSSTVLSELTHYSTRAYQALERLEHVATLRDVVCKTTCVQRYYLYLVAFCTWHVDMASQEAQLMSPADQLRFKPQFMGAYTTREDHVQVLYRRGLPVWFLQLREHISKTQILIEPLTNRSLPPTDQDPKKKGPIRIHSINPANVTKIFSGYAGSDHIAAIFNHSHISSDVELVPFPESLQPIQRTRSALQSAALVSPMSAEAPLPDMAAQSPSATPASGSTVMAVRSQKIKPRSIPYAKNRKKKGFKLKDAETQRNSTVPATQHEWMPPSLGPWQEALKSLADEPPRPPSAWRFWIPEPALLLSPTNPERLQRYVENWVRIRAPWLYVQGQHHIHLEGVALSGQQWRELLNVSELNNSAVATASHSQARRVDILTVLAGTCEIEDLGRFLSSPPMWFGTPFTHTCKQQCQEVVWELFELGFRAELYQLDRFLRPPPTGALEATNFEADRQRRIAAVFQDGNLLDSHSLPPARIGLGALSVEDRVESLEALRLLMADWPDSKAVRQIGTMTSKHAEAELKVMESEVARFYVVTFFRCALRRPIVPHSFPT</sequence>
<keyword evidence="3" id="KW-1185">Reference proteome</keyword>
<proteinExistence type="predicted"/>
<feature type="compositionally biased region" description="Polar residues" evidence="1">
    <location>
        <begin position="365"/>
        <end position="376"/>
    </location>
</feature>
<dbReference type="AlphaFoldDB" id="A0A4R0R787"/>
<dbReference type="Proteomes" id="UP000292702">
    <property type="component" value="Unassembled WGS sequence"/>
</dbReference>
<accession>A0A4R0R787</accession>
<evidence type="ECO:0000313" key="2">
    <source>
        <dbReference type="EMBL" id="TCD62263.1"/>
    </source>
</evidence>
<reference evidence="2 3" key="1">
    <citation type="submission" date="2018-11" db="EMBL/GenBank/DDBJ databases">
        <title>Genome assembly of Steccherinum ochraceum LE-BIN_3174, the white-rot fungus of the Steccherinaceae family (The Residual Polyporoid clade, Polyporales, Basidiomycota).</title>
        <authorList>
            <person name="Fedorova T.V."/>
            <person name="Glazunova O.A."/>
            <person name="Landesman E.O."/>
            <person name="Moiseenko K.V."/>
            <person name="Psurtseva N.V."/>
            <person name="Savinova O.S."/>
            <person name="Shakhova N.V."/>
            <person name="Tyazhelova T.V."/>
            <person name="Vasina D.V."/>
        </authorList>
    </citation>
    <scope>NUCLEOTIDE SEQUENCE [LARGE SCALE GENOMIC DNA]</scope>
    <source>
        <strain evidence="2 3">LE-BIN_3174</strain>
    </source>
</reference>
<dbReference type="OrthoDB" id="2692137at2759"/>
<name>A0A4R0R787_9APHY</name>
<gene>
    <name evidence="2" type="ORF">EIP91_007121</name>
</gene>
<evidence type="ECO:0000256" key="1">
    <source>
        <dbReference type="SAM" id="MobiDB-lite"/>
    </source>
</evidence>
<feature type="region of interest" description="Disordered" evidence="1">
    <location>
        <begin position="396"/>
        <end position="424"/>
    </location>
</feature>
<dbReference type="EMBL" id="RWJN01000387">
    <property type="protein sequence ID" value="TCD62263.1"/>
    <property type="molecule type" value="Genomic_DNA"/>
</dbReference>
<comment type="caution">
    <text evidence="2">The sequence shown here is derived from an EMBL/GenBank/DDBJ whole genome shotgun (WGS) entry which is preliminary data.</text>
</comment>
<organism evidence="2 3">
    <name type="scientific">Steccherinum ochraceum</name>
    <dbReference type="NCBI Taxonomy" id="92696"/>
    <lineage>
        <taxon>Eukaryota</taxon>
        <taxon>Fungi</taxon>
        <taxon>Dikarya</taxon>
        <taxon>Basidiomycota</taxon>
        <taxon>Agaricomycotina</taxon>
        <taxon>Agaricomycetes</taxon>
        <taxon>Polyporales</taxon>
        <taxon>Steccherinaceae</taxon>
        <taxon>Steccherinum</taxon>
    </lineage>
</organism>